<organism evidence="1 2">
    <name type="scientific">Mesorhizobium qingshengii</name>
    <dbReference type="NCBI Taxonomy" id="1165689"/>
    <lineage>
        <taxon>Bacteria</taxon>
        <taxon>Pseudomonadati</taxon>
        <taxon>Pseudomonadota</taxon>
        <taxon>Alphaproteobacteria</taxon>
        <taxon>Hyphomicrobiales</taxon>
        <taxon>Phyllobacteriaceae</taxon>
        <taxon>Mesorhizobium</taxon>
    </lineage>
</organism>
<dbReference type="Gene3D" id="1.10.260.40">
    <property type="entry name" value="lambda repressor-like DNA-binding domains"/>
    <property type="match status" value="1"/>
</dbReference>
<accession>A0ABT4R4L0</accession>
<feature type="non-terminal residue" evidence="1">
    <location>
        <position position="92"/>
    </location>
</feature>
<protein>
    <recommendedName>
        <fullName evidence="3">HTH cro/C1-type domain-containing protein</fullName>
    </recommendedName>
</protein>
<evidence type="ECO:0008006" key="3">
    <source>
        <dbReference type="Google" id="ProtNLM"/>
    </source>
</evidence>
<dbReference type="InterPro" id="IPR010982">
    <property type="entry name" value="Lambda_DNA-bd_dom_sf"/>
</dbReference>
<keyword evidence="2" id="KW-1185">Reference proteome</keyword>
<evidence type="ECO:0000313" key="1">
    <source>
        <dbReference type="EMBL" id="MCZ8548774.1"/>
    </source>
</evidence>
<name>A0ABT4R4L0_9HYPH</name>
<gene>
    <name evidence="1" type="ORF">OOJ09_31905</name>
</gene>
<comment type="caution">
    <text evidence="1">The sequence shown here is derived from an EMBL/GenBank/DDBJ whole genome shotgun (WGS) entry which is preliminary data.</text>
</comment>
<dbReference type="SUPFAM" id="SSF47413">
    <property type="entry name" value="lambda repressor-like DNA-binding domains"/>
    <property type="match status" value="1"/>
</dbReference>
<evidence type="ECO:0000313" key="2">
    <source>
        <dbReference type="Proteomes" id="UP001152178"/>
    </source>
</evidence>
<sequence>MKHSEKKPYSSTRLAQFVERRILELKAKKTQSTIASEAGFGQHNMLTNIKLGNSKLPLDRVPALAKALEVDAALLFMMAVEQLGGDTTELAI</sequence>
<dbReference type="Proteomes" id="UP001152178">
    <property type="component" value="Unassembled WGS sequence"/>
</dbReference>
<proteinExistence type="predicted"/>
<reference evidence="1" key="1">
    <citation type="submission" date="2022-11" db="EMBL/GenBank/DDBJ databases">
        <authorList>
            <person name="Coimbra C."/>
        </authorList>
    </citation>
    <scope>NUCLEOTIDE SEQUENCE</scope>
    <source>
        <strain evidence="1">Jales19</strain>
    </source>
</reference>
<dbReference type="EMBL" id="JAPFQA010000050">
    <property type="protein sequence ID" value="MCZ8548774.1"/>
    <property type="molecule type" value="Genomic_DNA"/>
</dbReference>